<feature type="compositionally biased region" description="Polar residues" evidence="1">
    <location>
        <begin position="52"/>
        <end position="64"/>
    </location>
</feature>
<dbReference type="AlphaFoldDB" id="A0AA40KQ24"/>
<accession>A0AA40KQ24</accession>
<name>A0AA40KQ24_9HYME</name>
<dbReference type="Proteomes" id="UP001177670">
    <property type="component" value="Unassembled WGS sequence"/>
</dbReference>
<proteinExistence type="predicted"/>
<comment type="caution">
    <text evidence="2">The sequence shown here is derived from an EMBL/GenBank/DDBJ whole genome shotgun (WGS) entry which is preliminary data.</text>
</comment>
<feature type="region of interest" description="Disordered" evidence="1">
    <location>
        <begin position="45"/>
        <end position="64"/>
    </location>
</feature>
<evidence type="ECO:0000313" key="2">
    <source>
        <dbReference type="EMBL" id="KAK1128565.1"/>
    </source>
</evidence>
<dbReference type="EMBL" id="JAHYIQ010000010">
    <property type="protein sequence ID" value="KAK1128565.1"/>
    <property type="molecule type" value="Genomic_DNA"/>
</dbReference>
<reference evidence="2" key="1">
    <citation type="submission" date="2021-10" db="EMBL/GenBank/DDBJ databases">
        <title>Melipona bicolor Genome sequencing and assembly.</title>
        <authorList>
            <person name="Araujo N.S."/>
            <person name="Arias M.C."/>
        </authorList>
    </citation>
    <scope>NUCLEOTIDE SEQUENCE</scope>
    <source>
        <strain evidence="2">USP_2M_L1-L4_2017</strain>
        <tissue evidence="2">Whole body</tissue>
    </source>
</reference>
<keyword evidence="3" id="KW-1185">Reference proteome</keyword>
<protein>
    <submittedName>
        <fullName evidence="2">Uncharacterized protein</fullName>
    </submittedName>
</protein>
<evidence type="ECO:0000256" key="1">
    <source>
        <dbReference type="SAM" id="MobiDB-lite"/>
    </source>
</evidence>
<sequence length="82" mass="8961">MFTTEISDQFKTRSLVLTGTITVSIRWLKTCAVTAANNEETYLLDSSERRAASTSPPERSSSDTARCCLLGSTLELPKSSEV</sequence>
<organism evidence="2 3">
    <name type="scientific">Melipona bicolor</name>
    <dbReference type="NCBI Taxonomy" id="60889"/>
    <lineage>
        <taxon>Eukaryota</taxon>
        <taxon>Metazoa</taxon>
        <taxon>Ecdysozoa</taxon>
        <taxon>Arthropoda</taxon>
        <taxon>Hexapoda</taxon>
        <taxon>Insecta</taxon>
        <taxon>Pterygota</taxon>
        <taxon>Neoptera</taxon>
        <taxon>Endopterygota</taxon>
        <taxon>Hymenoptera</taxon>
        <taxon>Apocrita</taxon>
        <taxon>Aculeata</taxon>
        <taxon>Apoidea</taxon>
        <taxon>Anthophila</taxon>
        <taxon>Apidae</taxon>
        <taxon>Melipona</taxon>
    </lineage>
</organism>
<gene>
    <name evidence="2" type="ORF">K0M31_003023</name>
</gene>
<evidence type="ECO:0000313" key="3">
    <source>
        <dbReference type="Proteomes" id="UP001177670"/>
    </source>
</evidence>